<dbReference type="InterPro" id="IPR003660">
    <property type="entry name" value="HAMP_dom"/>
</dbReference>
<dbReference type="InterPro" id="IPR011006">
    <property type="entry name" value="CheY-like_superfamily"/>
</dbReference>
<evidence type="ECO:0000259" key="14">
    <source>
        <dbReference type="PROSITE" id="PS50885"/>
    </source>
</evidence>
<evidence type="ECO:0000256" key="2">
    <source>
        <dbReference type="ARBA" id="ARBA00004370"/>
    </source>
</evidence>
<dbReference type="Gene3D" id="3.40.50.2300">
    <property type="match status" value="3"/>
</dbReference>
<dbReference type="Proteomes" id="UP001053296">
    <property type="component" value="Chromosome"/>
</dbReference>
<dbReference type="SMART" id="SM00065">
    <property type="entry name" value="GAF"/>
    <property type="match status" value="1"/>
</dbReference>
<dbReference type="EMBL" id="AP024485">
    <property type="protein sequence ID" value="BCS89494.1"/>
    <property type="molecule type" value="Genomic_DNA"/>
</dbReference>
<keyword evidence="7" id="KW-0902">Two-component regulatory system</keyword>
<dbReference type="Pfam" id="PF00512">
    <property type="entry name" value="HisKA"/>
    <property type="match status" value="1"/>
</dbReference>
<evidence type="ECO:0000256" key="10">
    <source>
        <dbReference type="SAM" id="MobiDB-lite"/>
    </source>
</evidence>
<dbReference type="Pfam" id="PF00672">
    <property type="entry name" value="HAMP"/>
    <property type="match status" value="1"/>
</dbReference>
<evidence type="ECO:0000259" key="12">
    <source>
        <dbReference type="PROSITE" id="PS50109"/>
    </source>
</evidence>
<keyword evidence="11" id="KW-0812">Transmembrane</keyword>
<evidence type="ECO:0000256" key="5">
    <source>
        <dbReference type="ARBA" id="ARBA00022679"/>
    </source>
</evidence>
<feature type="domain" description="Response regulatory" evidence="13">
    <location>
        <begin position="1004"/>
        <end position="1117"/>
    </location>
</feature>
<dbReference type="Gene3D" id="3.30.450.40">
    <property type="match status" value="1"/>
</dbReference>
<dbReference type="CDD" id="cd16922">
    <property type="entry name" value="HATPase_EvgS-ArcB-TorS-like"/>
    <property type="match status" value="1"/>
</dbReference>
<dbReference type="InterPro" id="IPR003594">
    <property type="entry name" value="HATPase_dom"/>
</dbReference>
<dbReference type="Gene3D" id="3.30.565.10">
    <property type="entry name" value="Histidine kinase-like ATPase, C-terminal domain"/>
    <property type="match status" value="1"/>
</dbReference>
<reference evidence="15" key="1">
    <citation type="journal article" date="2022" name="Arch. Microbiol.">
        <title>Pseudodesulfovibrio sediminis sp. nov., a mesophilic and neutrophilic sulfate-reducing bacterium isolated from sediment of a brackish lake.</title>
        <authorList>
            <person name="Takahashi A."/>
            <person name="Kojima H."/>
            <person name="Watanabe M."/>
            <person name="Fukui M."/>
        </authorList>
    </citation>
    <scope>NUCLEOTIDE SEQUENCE</scope>
    <source>
        <strain evidence="15">SF6</strain>
    </source>
</reference>
<dbReference type="InterPro" id="IPR003018">
    <property type="entry name" value="GAF"/>
</dbReference>
<keyword evidence="6" id="KW-0418">Kinase</keyword>
<evidence type="ECO:0000256" key="6">
    <source>
        <dbReference type="ARBA" id="ARBA00022777"/>
    </source>
</evidence>
<dbReference type="SMART" id="SM00304">
    <property type="entry name" value="HAMP"/>
    <property type="match status" value="1"/>
</dbReference>
<keyword evidence="5" id="KW-0808">Transferase</keyword>
<dbReference type="InterPro" id="IPR036097">
    <property type="entry name" value="HisK_dim/P_sf"/>
</dbReference>
<dbReference type="InterPro" id="IPR004358">
    <property type="entry name" value="Sig_transdc_His_kin-like_C"/>
</dbReference>
<feature type="domain" description="Response regulatory" evidence="13">
    <location>
        <begin position="1126"/>
        <end position="1242"/>
    </location>
</feature>
<keyword evidence="9" id="KW-0175">Coiled coil</keyword>
<organism evidence="15 16">
    <name type="scientific">Pseudodesulfovibrio sediminis</name>
    <dbReference type="NCBI Taxonomy" id="2810563"/>
    <lineage>
        <taxon>Bacteria</taxon>
        <taxon>Pseudomonadati</taxon>
        <taxon>Thermodesulfobacteriota</taxon>
        <taxon>Desulfovibrionia</taxon>
        <taxon>Desulfovibrionales</taxon>
        <taxon>Desulfovibrionaceae</taxon>
    </lineage>
</organism>
<dbReference type="Pfam" id="PF02518">
    <property type="entry name" value="HATPase_c"/>
    <property type="match status" value="1"/>
</dbReference>
<dbReference type="InterPro" id="IPR001789">
    <property type="entry name" value="Sig_transdc_resp-reg_receiver"/>
</dbReference>
<dbReference type="CDD" id="cd17546">
    <property type="entry name" value="REC_hyHK_CKI1_RcsC-like"/>
    <property type="match status" value="1"/>
</dbReference>
<feature type="modified residue" description="4-aspartylphosphate" evidence="8">
    <location>
        <position position="1175"/>
    </location>
</feature>
<dbReference type="EC" id="2.7.13.3" evidence="3"/>
<dbReference type="SUPFAM" id="SSF158472">
    <property type="entry name" value="HAMP domain-like"/>
    <property type="match status" value="1"/>
</dbReference>
<dbReference type="PRINTS" id="PR00344">
    <property type="entry name" value="BCTRLSENSOR"/>
</dbReference>
<dbReference type="CDD" id="cd06225">
    <property type="entry name" value="HAMP"/>
    <property type="match status" value="1"/>
</dbReference>
<dbReference type="SUPFAM" id="SSF52172">
    <property type="entry name" value="CheY-like"/>
    <property type="match status" value="3"/>
</dbReference>
<dbReference type="CDD" id="cd18773">
    <property type="entry name" value="PDC1_HK_sensor"/>
    <property type="match status" value="1"/>
</dbReference>
<comment type="catalytic activity">
    <reaction evidence="1">
        <text>ATP + protein L-histidine = ADP + protein N-phospho-L-histidine.</text>
        <dbReference type="EC" id="2.7.13.3"/>
    </reaction>
</comment>
<evidence type="ECO:0000256" key="3">
    <source>
        <dbReference type="ARBA" id="ARBA00012438"/>
    </source>
</evidence>
<keyword evidence="11" id="KW-1133">Transmembrane helix</keyword>
<dbReference type="Pfam" id="PF13185">
    <property type="entry name" value="GAF_2"/>
    <property type="match status" value="1"/>
</dbReference>
<evidence type="ECO:0000256" key="9">
    <source>
        <dbReference type="SAM" id="Coils"/>
    </source>
</evidence>
<dbReference type="InterPro" id="IPR005467">
    <property type="entry name" value="His_kinase_dom"/>
</dbReference>
<gene>
    <name evidence="15" type="ORF">PSDVSF_27360</name>
</gene>
<dbReference type="PROSITE" id="PS50109">
    <property type="entry name" value="HIS_KIN"/>
    <property type="match status" value="1"/>
</dbReference>
<dbReference type="Gene3D" id="6.10.340.10">
    <property type="match status" value="1"/>
</dbReference>
<feature type="modified residue" description="4-aspartylphosphate" evidence="8">
    <location>
        <position position="1053"/>
    </location>
</feature>
<dbReference type="SMART" id="SM00448">
    <property type="entry name" value="REC"/>
    <property type="match status" value="3"/>
</dbReference>
<feature type="domain" description="Histidine kinase" evidence="12">
    <location>
        <begin position="689"/>
        <end position="920"/>
    </location>
</feature>
<dbReference type="PANTHER" id="PTHR45339:SF1">
    <property type="entry name" value="HYBRID SIGNAL TRANSDUCTION HISTIDINE KINASE J"/>
    <property type="match status" value="1"/>
</dbReference>
<dbReference type="InterPro" id="IPR029016">
    <property type="entry name" value="GAF-like_dom_sf"/>
</dbReference>
<dbReference type="PROSITE" id="PS50885">
    <property type="entry name" value="HAMP"/>
    <property type="match status" value="1"/>
</dbReference>
<evidence type="ECO:0000256" key="8">
    <source>
        <dbReference type="PROSITE-ProRule" id="PRU00169"/>
    </source>
</evidence>
<evidence type="ECO:0000256" key="4">
    <source>
        <dbReference type="ARBA" id="ARBA00022553"/>
    </source>
</evidence>
<dbReference type="PROSITE" id="PS50110">
    <property type="entry name" value="RESPONSE_REGULATORY"/>
    <property type="match status" value="3"/>
</dbReference>
<feature type="region of interest" description="Disordered" evidence="10">
    <location>
        <begin position="934"/>
        <end position="997"/>
    </location>
</feature>
<evidence type="ECO:0000313" key="16">
    <source>
        <dbReference type="Proteomes" id="UP001053296"/>
    </source>
</evidence>
<proteinExistence type="predicted"/>
<evidence type="ECO:0000256" key="11">
    <source>
        <dbReference type="SAM" id="Phobius"/>
    </source>
</evidence>
<dbReference type="Pfam" id="PF00072">
    <property type="entry name" value="Response_reg"/>
    <property type="match status" value="3"/>
</dbReference>
<feature type="transmembrane region" description="Helical" evidence="11">
    <location>
        <begin position="13"/>
        <end position="33"/>
    </location>
</feature>
<keyword evidence="16" id="KW-1185">Reference proteome</keyword>
<dbReference type="SUPFAM" id="SSF55781">
    <property type="entry name" value="GAF domain-like"/>
    <property type="match status" value="1"/>
</dbReference>
<feature type="coiled-coil region" evidence="9">
    <location>
        <begin position="564"/>
        <end position="658"/>
    </location>
</feature>
<dbReference type="CDD" id="cd00156">
    <property type="entry name" value="REC"/>
    <property type="match status" value="1"/>
</dbReference>
<dbReference type="SMART" id="SM00388">
    <property type="entry name" value="HisKA"/>
    <property type="match status" value="1"/>
</dbReference>
<dbReference type="SUPFAM" id="SSF55874">
    <property type="entry name" value="ATPase domain of HSP90 chaperone/DNA topoisomerase II/histidine kinase"/>
    <property type="match status" value="1"/>
</dbReference>
<dbReference type="Gene3D" id="1.10.287.130">
    <property type="match status" value="1"/>
</dbReference>
<evidence type="ECO:0000313" key="15">
    <source>
        <dbReference type="EMBL" id="BCS89494.1"/>
    </source>
</evidence>
<name>A0ABN6EW52_9BACT</name>
<dbReference type="CDD" id="cd00082">
    <property type="entry name" value="HisKA"/>
    <property type="match status" value="1"/>
</dbReference>
<dbReference type="InterPro" id="IPR036890">
    <property type="entry name" value="HATPase_C_sf"/>
</dbReference>
<feature type="domain" description="Response regulatory" evidence="13">
    <location>
        <begin position="1272"/>
        <end position="1389"/>
    </location>
</feature>
<accession>A0ABN6EW52</accession>
<keyword evidence="11" id="KW-0472">Membrane</keyword>
<keyword evidence="4 8" id="KW-0597">Phosphoprotein</keyword>
<comment type="subcellular location">
    <subcellularLocation>
        <location evidence="2">Membrane</location>
    </subcellularLocation>
</comment>
<evidence type="ECO:0000256" key="1">
    <source>
        <dbReference type="ARBA" id="ARBA00000085"/>
    </source>
</evidence>
<evidence type="ECO:0000259" key="13">
    <source>
        <dbReference type="PROSITE" id="PS50110"/>
    </source>
</evidence>
<dbReference type="InterPro" id="IPR003661">
    <property type="entry name" value="HisK_dim/P_dom"/>
</dbReference>
<dbReference type="SMART" id="SM00387">
    <property type="entry name" value="HATPase_c"/>
    <property type="match status" value="1"/>
</dbReference>
<evidence type="ECO:0000256" key="7">
    <source>
        <dbReference type="ARBA" id="ARBA00023012"/>
    </source>
</evidence>
<feature type="domain" description="HAMP" evidence="14">
    <location>
        <begin position="354"/>
        <end position="406"/>
    </location>
</feature>
<dbReference type="RefSeq" id="WP_229591465.1">
    <property type="nucleotide sequence ID" value="NZ_AP024485.1"/>
</dbReference>
<sequence length="1390" mass="154627">MIRLSDIRIRPKLVLFFLITGVIPLVAVGFFSAKLNTQSLMEKSFNHLLTIQSIRKGQIEDYFTRCFADIQVLAEAERIEGLVNKLEEYKATTSDIKTSIVTRNKHYLDTIEPFVRPLTHYVATYRYNNLILIDADKGNVLFSVTEEADLGTSLSTGQFKNSGLATAWRKALDTGATAITDFHAYSPSANQQSAFIAEPVRDTDGTIQAVLVLQLTAEEITHAVDSRKGMGETGESYLFGISAKTGAYELRSNLRTMGNDAYVVGHTFKTPLSYWQDAVAAGRAGGHKTYIDSVGNPVLVAFDQLEIPGLDWYLVSKINKDEVTAPIDRTFELMVILAGFMLALITGWALYFSKTITTPIVADMRFAQAISEGNLEAKLELPQKDELGDLARALNSMAKNLHELDWLKRGKEGLHDEMTGEMEVEVLCQRLVTFVTKHMNAQLGALYLLTDTDLKLKASYAFSDRDGIFDRIQFGEGMVGQAAKTNETLSYSNIRKEVPALNYGAGEGIPSHFMAAPIAFEEQVVGVLLLGSVHAFSPLQLLFIDQNMESAAILLNTARSRQVIQDLLHQAQEQQEELRVTNDELEAQAEVLKESEAELQAQQEELRVTNEELEEQTSALKESEAELQAQQEELRVTNEELEERTLALEEQKAAIVSKNADLVKAQEIVRQKAHDLEQASKYKSEFLANMSHELRTPLNSILILSQLLGQNKEGNLTTRQVESSKAIHSSGSDLLTLINEVLDLSKVEAGKIELVIDDLQIETLITDLQRLFNDMAAEKGITFDITVTNDLPNSIRTDSQRLQQVLRNLLANAFKFTRQGIVSVSISRPSPALLVNSELDPATSLAFSVKDDGIGIPLEKQEAIFQAFQQADGSTSRTYGGTGLGLSISKELTALLGGIIRLQSIENQGSTFTIILPETYTEQSRRNRILPAGLIPEKAEQQSSPAAPPDTSEQEEEDSGTEAFKACAPPEEIDQNPTISSKVPPCEQEFLEDDREHATPEARSLLIIEDDRTFAKVMRDFGRERGFLCLVAEDGETGLHFADYYKPSAIILDIGLPGIDGWTVMERLKDNPDLRHIPVHFMSAKDSSLDAMRMGAIGFLSKPVTMENIEEAFSRLEDTISRPVSNLLLVEDDTIQRQSIELLIGNGDVRTTAVSSGHEAFEELVRGNYDCMILDLGLEDMSGFDLLEKIRLDETACRVPVIIYTGRDLTVDEEKQLNRYAESIIIKGAKSPERLLEESALFLHRIEADLPADKQKMLQMVHDKESVLSNKTVLLVDDDMRNVFALTSVLEEKNMDVIAAKNGLECLDKLKENAAIDCILMDIMMPEMDGYEAMTEIRKQRQYEKLPIIALTAKAMKGDRSKCIEAGASDYLAKPVNTDKLLSMMRVWLY</sequence>
<dbReference type="SUPFAM" id="SSF47384">
    <property type="entry name" value="Homodimeric domain of signal transducing histidine kinase"/>
    <property type="match status" value="1"/>
</dbReference>
<protein>
    <recommendedName>
        <fullName evidence="3">histidine kinase</fullName>
        <ecNumber evidence="3">2.7.13.3</ecNumber>
    </recommendedName>
</protein>
<dbReference type="PANTHER" id="PTHR45339">
    <property type="entry name" value="HYBRID SIGNAL TRANSDUCTION HISTIDINE KINASE J"/>
    <property type="match status" value="1"/>
</dbReference>
<feature type="modified residue" description="4-aspartylphosphate" evidence="8">
    <location>
        <position position="1322"/>
    </location>
</feature>